<keyword evidence="3 9" id="KW-0813">Transport</keyword>
<evidence type="ECO:0000256" key="10">
    <source>
        <dbReference type="SAM" id="MobiDB-lite"/>
    </source>
</evidence>
<keyword evidence="7 8" id="KW-0472">Membrane</keyword>
<evidence type="ECO:0000256" key="7">
    <source>
        <dbReference type="ARBA" id="ARBA00023136"/>
    </source>
</evidence>
<dbReference type="GO" id="GO:0055085">
    <property type="term" value="P:transmembrane transport"/>
    <property type="evidence" value="ECO:0007669"/>
    <property type="project" value="InterPro"/>
</dbReference>
<dbReference type="GO" id="GO:0006862">
    <property type="term" value="P:nucleotide transport"/>
    <property type="evidence" value="ECO:0007669"/>
    <property type="project" value="InterPro"/>
</dbReference>
<dbReference type="Gene3D" id="1.50.40.10">
    <property type="entry name" value="Mitochondrial carrier domain"/>
    <property type="match status" value="1"/>
</dbReference>
<keyword evidence="5" id="KW-0677">Repeat</keyword>
<evidence type="ECO:0000256" key="1">
    <source>
        <dbReference type="ARBA" id="ARBA00004141"/>
    </source>
</evidence>
<proteinExistence type="inferred from homology"/>
<dbReference type="InterPro" id="IPR018108">
    <property type="entry name" value="MCP_transmembrane"/>
</dbReference>
<evidence type="ECO:0000256" key="5">
    <source>
        <dbReference type="ARBA" id="ARBA00022737"/>
    </source>
</evidence>
<reference evidence="12" key="1">
    <citation type="submission" date="2015-07" db="EMBL/GenBank/DDBJ databases">
        <title>Transcriptome Assembly of Anthurium amnicola.</title>
        <authorList>
            <person name="Suzuki J."/>
        </authorList>
    </citation>
    <scope>NUCLEOTIDE SEQUENCE</scope>
</reference>
<evidence type="ECO:0000256" key="9">
    <source>
        <dbReference type="RuleBase" id="RU000488"/>
    </source>
</evidence>
<gene>
    <name evidence="12" type="primary">Slc25a32_1</name>
    <name evidence="12" type="ORF">g.120328</name>
</gene>
<feature type="region of interest" description="Disordered" evidence="10">
    <location>
        <begin position="1"/>
        <end position="22"/>
    </location>
</feature>
<sequence length="199" mass="22094">PDSLVVSKQPLKGGKKKQASTRPFCCSDDQAAGWRCRVLGMEVGEGRLWGRRRVRHRRRPPPPGRVNDGRLSGFPSYRNTGHALYAISRAEGLRGLYSGLFPAVIGSTVSWGLYFFFYNKAKERYSKGTNKQLSAGHHLVSTAEAGALNSFDYVALGASLKVVATMLTYPYQVIQARLQQRPSCGGVPKYFDSWHVVKE</sequence>
<evidence type="ECO:0000313" key="12">
    <source>
        <dbReference type="EMBL" id="JAT51729.1"/>
    </source>
</evidence>
<name>A0A1D1YAR1_9ARAE</name>
<organism evidence="12">
    <name type="scientific">Anthurium amnicola</name>
    <dbReference type="NCBI Taxonomy" id="1678845"/>
    <lineage>
        <taxon>Eukaryota</taxon>
        <taxon>Viridiplantae</taxon>
        <taxon>Streptophyta</taxon>
        <taxon>Embryophyta</taxon>
        <taxon>Tracheophyta</taxon>
        <taxon>Spermatophyta</taxon>
        <taxon>Magnoliopsida</taxon>
        <taxon>Liliopsida</taxon>
        <taxon>Araceae</taxon>
        <taxon>Pothoideae</taxon>
        <taxon>Potheae</taxon>
        <taxon>Anthurium</taxon>
    </lineage>
</organism>
<dbReference type="PROSITE" id="PS50920">
    <property type="entry name" value="SOLCAR"/>
    <property type="match status" value="1"/>
</dbReference>
<dbReference type="PANTHER" id="PTHR45683">
    <property type="entry name" value="MITOCHONDRIAL NICOTINAMIDE ADENINE DINUCLEOTIDE TRANSPORTER 1-RELATED-RELATED"/>
    <property type="match status" value="1"/>
</dbReference>
<evidence type="ECO:0000256" key="6">
    <source>
        <dbReference type="ARBA" id="ARBA00022989"/>
    </source>
</evidence>
<dbReference type="InterPro" id="IPR023395">
    <property type="entry name" value="MCP_dom_sf"/>
</dbReference>
<accession>A0A1D1YAR1</accession>
<dbReference type="GO" id="GO:0016020">
    <property type="term" value="C:membrane"/>
    <property type="evidence" value="ECO:0007669"/>
    <property type="project" value="UniProtKB-SubCell"/>
</dbReference>
<dbReference type="SUPFAM" id="SSF103506">
    <property type="entry name" value="Mitochondrial carrier"/>
    <property type="match status" value="1"/>
</dbReference>
<dbReference type="Pfam" id="PF00153">
    <property type="entry name" value="Mito_carr"/>
    <property type="match status" value="1"/>
</dbReference>
<keyword evidence="6 11" id="KW-1133">Transmembrane helix</keyword>
<evidence type="ECO:0000256" key="4">
    <source>
        <dbReference type="ARBA" id="ARBA00022692"/>
    </source>
</evidence>
<dbReference type="InterPro" id="IPR044712">
    <property type="entry name" value="SLC25A32-like"/>
</dbReference>
<evidence type="ECO:0000256" key="3">
    <source>
        <dbReference type="ARBA" id="ARBA00022448"/>
    </source>
</evidence>
<evidence type="ECO:0000256" key="2">
    <source>
        <dbReference type="ARBA" id="ARBA00006375"/>
    </source>
</evidence>
<evidence type="ECO:0000256" key="8">
    <source>
        <dbReference type="PROSITE-ProRule" id="PRU00282"/>
    </source>
</evidence>
<keyword evidence="4 8" id="KW-0812">Transmembrane</keyword>
<evidence type="ECO:0000256" key="11">
    <source>
        <dbReference type="SAM" id="Phobius"/>
    </source>
</evidence>
<protein>
    <submittedName>
        <fullName evidence="12">Mitochondrial folate transporter/carrier</fullName>
    </submittedName>
</protein>
<feature type="non-terminal residue" evidence="12">
    <location>
        <position position="1"/>
    </location>
</feature>
<feature type="non-terminal residue" evidence="12">
    <location>
        <position position="199"/>
    </location>
</feature>
<dbReference type="EMBL" id="GDJX01016207">
    <property type="protein sequence ID" value="JAT51729.1"/>
    <property type="molecule type" value="Transcribed_RNA"/>
</dbReference>
<feature type="transmembrane region" description="Helical" evidence="11">
    <location>
        <begin position="96"/>
        <end position="117"/>
    </location>
</feature>
<dbReference type="AlphaFoldDB" id="A0A1D1YAR1"/>
<comment type="subcellular location">
    <subcellularLocation>
        <location evidence="1">Membrane</location>
        <topology evidence="1">Multi-pass membrane protein</topology>
    </subcellularLocation>
</comment>
<feature type="repeat" description="Solcar" evidence="8">
    <location>
        <begin position="20"/>
        <end position="124"/>
    </location>
</feature>
<comment type="similarity">
    <text evidence="2 9">Belongs to the mitochondrial carrier (TC 2.A.29) family.</text>
</comment>